<dbReference type="GO" id="GO:0016020">
    <property type="term" value="C:membrane"/>
    <property type="evidence" value="ECO:0007669"/>
    <property type="project" value="TreeGrafter"/>
</dbReference>
<dbReference type="InterPro" id="IPR002347">
    <property type="entry name" value="SDR_fam"/>
</dbReference>
<dbReference type="PANTHER" id="PTHR44196:SF3">
    <property type="entry name" value="SHORT CHAIN DEHYDROGENASE FAMILY PROTEIN"/>
    <property type="match status" value="1"/>
</dbReference>
<evidence type="ECO:0000313" key="4">
    <source>
        <dbReference type="Proteomes" id="UP000017813"/>
    </source>
</evidence>
<comment type="similarity">
    <text evidence="1">Belongs to the short-chain dehydrogenases/reductases (SDR) family.</text>
</comment>
<keyword evidence="2" id="KW-0560">Oxidoreductase</keyword>
<evidence type="ECO:0000256" key="2">
    <source>
        <dbReference type="ARBA" id="ARBA00023002"/>
    </source>
</evidence>
<dbReference type="SUPFAM" id="SSF51735">
    <property type="entry name" value="NAD(P)-binding Rossmann-fold domains"/>
    <property type="match status" value="1"/>
</dbReference>
<dbReference type="eggNOG" id="COG4221">
    <property type="taxonomic scope" value="Bacteria"/>
</dbReference>
<evidence type="ECO:0000313" key="3">
    <source>
        <dbReference type="EMBL" id="EFG31836.1"/>
    </source>
</evidence>
<accession>V9H9L0</accession>
<dbReference type="HOGENOM" id="CLU_010194_2_1_4"/>
<gene>
    <name evidence="3" type="ORF">HMPREF9021_00235</name>
</gene>
<organism evidence="3 4">
    <name type="scientific">Simonsiella muelleri ATCC 29453</name>
    <dbReference type="NCBI Taxonomy" id="641147"/>
    <lineage>
        <taxon>Bacteria</taxon>
        <taxon>Pseudomonadati</taxon>
        <taxon>Pseudomonadota</taxon>
        <taxon>Betaproteobacteria</taxon>
        <taxon>Neisseriales</taxon>
        <taxon>Neisseriaceae</taxon>
        <taxon>Simonsiella</taxon>
    </lineage>
</organism>
<dbReference type="Gene3D" id="3.40.50.720">
    <property type="entry name" value="NAD(P)-binding Rossmann-like Domain"/>
    <property type="match status" value="1"/>
</dbReference>
<dbReference type="AlphaFoldDB" id="V9H9L0"/>
<evidence type="ECO:0000256" key="1">
    <source>
        <dbReference type="ARBA" id="ARBA00006484"/>
    </source>
</evidence>
<reference evidence="3 4" key="1">
    <citation type="submission" date="2010-03" db="EMBL/GenBank/DDBJ databases">
        <authorList>
            <consortium name="The Broad Institute Genome Sequencing Platform"/>
            <person name="Ward D."/>
            <person name="Earl A."/>
            <person name="Feldgarden M."/>
            <person name="Gevers D."/>
            <person name="Young S."/>
            <person name="Zeng Q."/>
            <person name="Koehrsen M."/>
            <person name="Alvarado L."/>
            <person name="Berlin A.M."/>
            <person name="Borenstein D."/>
            <person name="Chapman S.B."/>
            <person name="Chen Z."/>
            <person name="Engels R."/>
            <person name="Freedman E."/>
            <person name="Gellesch M."/>
            <person name="Goldberg J."/>
            <person name="Griggs A."/>
            <person name="Gujja S."/>
            <person name="Heilman E.R."/>
            <person name="Heiman D.I."/>
            <person name="Hepburn T.A."/>
            <person name="Howarth C."/>
            <person name="Jen D."/>
            <person name="Larson L."/>
            <person name="Mehta T."/>
            <person name="Park D."/>
            <person name="Pearson M."/>
            <person name="Richards J."/>
            <person name="Roberts A."/>
            <person name="Saif S."/>
            <person name="Shea T.D."/>
            <person name="Shenoy N."/>
            <person name="Sisk P."/>
            <person name="Stolte C."/>
            <person name="Sykes S.N."/>
            <person name="Walk T."/>
            <person name="White J."/>
            <person name="Yandava C."/>
            <person name="Izard J."/>
            <person name="Baranova O.V."/>
            <person name="Blanton J.M."/>
            <person name="Tanner A.C."/>
            <person name="Dewhirst F."/>
            <person name="Haas B."/>
            <person name="Nusbaum C."/>
            <person name="Birren B."/>
        </authorList>
    </citation>
    <scope>NUCLEOTIDE SEQUENCE [LARGE SCALE GENOMIC DNA]</scope>
    <source>
        <strain evidence="3 4">ATCC 29453</strain>
    </source>
</reference>
<evidence type="ECO:0008006" key="5">
    <source>
        <dbReference type="Google" id="ProtNLM"/>
    </source>
</evidence>
<keyword evidence="4" id="KW-1185">Reference proteome</keyword>
<dbReference type="Proteomes" id="UP000017813">
    <property type="component" value="Unassembled WGS sequence"/>
</dbReference>
<name>V9H9L0_9NEIS</name>
<comment type="caution">
    <text evidence="3">The sequence shown here is derived from an EMBL/GenBank/DDBJ whole genome shotgun (WGS) entry which is preliminary data.</text>
</comment>
<dbReference type="PRINTS" id="PR00081">
    <property type="entry name" value="GDHRDH"/>
</dbReference>
<proteinExistence type="inferred from homology"/>
<dbReference type="GO" id="GO:0016491">
    <property type="term" value="F:oxidoreductase activity"/>
    <property type="evidence" value="ECO:0007669"/>
    <property type="project" value="UniProtKB-KW"/>
</dbReference>
<dbReference type="EMBL" id="ADCY02000005">
    <property type="protein sequence ID" value="EFG31836.1"/>
    <property type="molecule type" value="Genomic_DNA"/>
</dbReference>
<protein>
    <recommendedName>
        <fullName evidence="5">SDR family NAD(P)-dependent oxidoreductase</fullName>
    </recommendedName>
</protein>
<dbReference type="KEGG" id="smur:BWP33_01400"/>
<reference evidence="3 4" key="2">
    <citation type="submission" date="2011-10" db="EMBL/GenBank/DDBJ databases">
        <title>The Genome Sequence of Simonsiella muelleri ATCC 29453.</title>
        <authorList>
            <consortium name="The Broad Institute Genome Sequencing Platform"/>
            <consortium name="The Broad Institute Genome Sequencing Center for Infectious Disease"/>
            <person name="Earl A."/>
            <person name="Ward D."/>
            <person name="Feldgarden M."/>
            <person name="Gevers D."/>
            <person name="Izard J."/>
            <person name="Baranova O.V."/>
            <person name="Blanton J.M."/>
            <person name="Tanner A.C."/>
            <person name="Dewhirst F."/>
            <person name="Young S.K."/>
            <person name="Zeng Q."/>
            <person name="Gargeya S."/>
            <person name="Fitzgerald M."/>
            <person name="Haas B."/>
            <person name="Abouelleil A."/>
            <person name="Alvarado L."/>
            <person name="Arachchi H.M."/>
            <person name="Berlin A."/>
            <person name="Brown A."/>
            <person name="Chapman S.B."/>
            <person name="Chen Z."/>
            <person name="Dunbar C."/>
            <person name="Freedman E."/>
            <person name="Gearin G."/>
            <person name="Goldberg J."/>
            <person name="Griggs A."/>
            <person name="Gujja S."/>
            <person name="Heiman D."/>
            <person name="Howarth C."/>
            <person name="Larson L."/>
            <person name="Lui A."/>
            <person name="MacDonald P.J.P."/>
            <person name="Montmayeur A."/>
            <person name="Murphy C."/>
            <person name="Neiman D."/>
            <person name="Pearson M."/>
            <person name="Priest M."/>
            <person name="Roberts A."/>
            <person name="Saif S."/>
            <person name="Shea T."/>
            <person name="Shenoy N."/>
            <person name="Sisk P."/>
            <person name="Stolte C."/>
            <person name="Sykes S."/>
            <person name="Wortman J."/>
            <person name="Nusbaum C."/>
            <person name="Birren B."/>
        </authorList>
    </citation>
    <scope>NUCLEOTIDE SEQUENCE [LARGE SCALE GENOMIC DNA]</scope>
    <source>
        <strain evidence="3 4">ATCC 29453</strain>
    </source>
</reference>
<dbReference type="OrthoDB" id="8613661at2"/>
<dbReference type="InterPro" id="IPR036291">
    <property type="entry name" value="NAD(P)-bd_dom_sf"/>
</dbReference>
<dbReference type="PANTHER" id="PTHR44196">
    <property type="entry name" value="DEHYDROGENASE/REDUCTASE SDR FAMILY MEMBER 7B"/>
    <property type="match status" value="1"/>
</dbReference>
<dbReference type="Pfam" id="PF00106">
    <property type="entry name" value="adh_short"/>
    <property type="match status" value="1"/>
</dbReference>
<sequence length="254" mass="28450">MKPKILIIGGTSGIGLALAKAHEQQDWQVSVVGSSSYKINVLRPLFPNWQIIQCDVCDSIQLNDLLEKLSENAPYQRIIYAAGWYLNERRFDLNAADSLKMLAVNLQAFQTCFAWAARHVQAACGYTATLVCLSSVAGLVDYPYTSVYAQCKRAMWHTAAAYRSALLPNKINVLCVASGYVDTETLRQINGGNAQHKPFLISETRAVNEILAALNSGRDTAIFPKRMKYFIQIVNLLPKPYLNWLMKKNDKESR</sequence>
<dbReference type="RefSeq" id="WP_002641154.1">
    <property type="nucleotide sequence ID" value="NZ_CP019448.1"/>
</dbReference>